<gene>
    <name evidence="5" type="primary">ywqE</name>
    <name evidence="5" type="ORF">DYBT9275_01623</name>
</gene>
<keyword evidence="6" id="KW-1185">Reference proteome</keyword>
<dbReference type="EC" id="3.1.3.48" evidence="2"/>
<dbReference type="PANTHER" id="PTHR39181">
    <property type="entry name" value="TYROSINE-PROTEIN PHOSPHATASE YWQE"/>
    <property type="match status" value="1"/>
</dbReference>
<dbReference type="Proteomes" id="UP000680038">
    <property type="component" value="Unassembled WGS sequence"/>
</dbReference>
<comment type="caution">
    <text evidence="5">The sequence shown here is derived from an EMBL/GenBank/DDBJ whole genome shotgun (WGS) entry which is preliminary data.</text>
</comment>
<name>A0A916JA53_9BACT</name>
<comment type="similarity">
    <text evidence="1">Belongs to the metallo-dependent hydrolases superfamily. CpsB/CapC family.</text>
</comment>
<accession>A0A916JA53</accession>
<protein>
    <recommendedName>
        <fullName evidence="2">protein-tyrosine-phosphatase</fullName>
        <ecNumber evidence="2">3.1.3.48</ecNumber>
    </recommendedName>
</protein>
<comment type="catalytic activity">
    <reaction evidence="4">
        <text>O-phospho-L-tyrosyl-[protein] + H2O = L-tyrosyl-[protein] + phosphate</text>
        <dbReference type="Rhea" id="RHEA:10684"/>
        <dbReference type="Rhea" id="RHEA-COMP:10136"/>
        <dbReference type="Rhea" id="RHEA-COMP:20101"/>
        <dbReference type="ChEBI" id="CHEBI:15377"/>
        <dbReference type="ChEBI" id="CHEBI:43474"/>
        <dbReference type="ChEBI" id="CHEBI:46858"/>
        <dbReference type="ChEBI" id="CHEBI:61978"/>
        <dbReference type="EC" id="3.1.3.48"/>
    </reaction>
</comment>
<dbReference type="SUPFAM" id="SSF89550">
    <property type="entry name" value="PHP domain-like"/>
    <property type="match status" value="1"/>
</dbReference>
<organism evidence="5 6">
    <name type="scientific">Dyadobacter helix</name>
    <dbReference type="NCBI Taxonomy" id="2822344"/>
    <lineage>
        <taxon>Bacteria</taxon>
        <taxon>Pseudomonadati</taxon>
        <taxon>Bacteroidota</taxon>
        <taxon>Cytophagia</taxon>
        <taxon>Cytophagales</taxon>
        <taxon>Spirosomataceae</taxon>
        <taxon>Dyadobacter</taxon>
    </lineage>
</organism>
<dbReference type="InterPro" id="IPR016195">
    <property type="entry name" value="Pol/histidinol_Pase-like"/>
</dbReference>
<evidence type="ECO:0000256" key="2">
    <source>
        <dbReference type="ARBA" id="ARBA00013064"/>
    </source>
</evidence>
<reference evidence="5" key="1">
    <citation type="submission" date="2021-04" db="EMBL/GenBank/DDBJ databases">
        <authorList>
            <person name="Rodrigo-Torres L."/>
            <person name="Arahal R. D."/>
            <person name="Lucena T."/>
        </authorList>
    </citation>
    <scope>NUCLEOTIDE SEQUENCE</scope>
    <source>
        <strain evidence="5">CECT 9275</strain>
    </source>
</reference>
<evidence type="ECO:0000256" key="1">
    <source>
        <dbReference type="ARBA" id="ARBA00005750"/>
    </source>
</evidence>
<evidence type="ECO:0000313" key="6">
    <source>
        <dbReference type="Proteomes" id="UP000680038"/>
    </source>
</evidence>
<evidence type="ECO:0000256" key="4">
    <source>
        <dbReference type="ARBA" id="ARBA00051722"/>
    </source>
</evidence>
<proteinExistence type="inferred from homology"/>
<sequence>MLNWLFGKNKSNHKINLDRIGIDIHSHIIPGIDDGVETIEESVAMAARMQELGYSRMFTTPHVMWDCYRNSPEIILPILTEVQQAVKNAGLSIQINAAAEYFIDEHFMHLLRTGQPFLTLPGNRLLVELPYSTPLLNISETIFFIISKGYQPVLAHPERYTYFYSDPSVYKKLCDHGCELQVNILSLSHYYGANVHKMAEWLLKNGLITFLGTDAHKIQHLDMINKNPGNHWLLKYPFQNEKLISI</sequence>
<dbReference type="PIRSF" id="PIRSF016557">
    <property type="entry name" value="Caps_synth_CpsB"/>
    <property type="match status" value="1"/>
</dbReference>
<dbReference type="EMBL" id="CAJRAF010000001">
    <property type="protein sequence ID" value="CAG4995378.1"/>
    <property type="molecule type" value="Genomic_DNA"/>
</dbReference>
<dbReference type="InterPro" id="IPR016667">
    <property type="entry name" value="Caps_polysacc_synth_CpsB/CapC"/>
</dbReference>
<evidence type="ECO:0000313" key="5">
    <source>
        <dbReference type="EMBL" id="CAG4995378.1"/>
    </source>
</evidence>
<dbReference type="RefSeq" id="WP_215238252.1">
    <property type="nucleotide sequence ID" value="NZ_CAJRAF010000001.1"/>
</dbReference>
<dbReference type="AlphaFoldDB" id="A0A916JA53"/>
<evidence type="ECO:0000256" key="3">
    <source>
        <dbReference type="ARBA" id="ARBA00022801"/>
    </source>
</evidence>
<dbReference type="Pfam" id="PF19567">
    <property type="entry name" value="CpsB_CapC"/>
    <property type="match status" value="1"/>
</dbReference>
<dbReference type="GO" id="GO:0030145">
    <property type="term" value="F:manganese ion binding"/>
    <property type="evidence" value="ECO:0007669"/>
    <property type="project" value="InterPro"/>
</dbReference>
<keyword evidence="3 5" id="KW-0378">Hydrolase</keyword>
<dbReference type="GO" id="GO:0004725">
    <property type="term" value="F:protein tyrosine phosphatase activity"/>
    <property type="evidence" value="ECO:0007669"/>
    <property type="project" value="UniProtKB-EC"/>
</dbReference>
<dbReference type="PANTHER" id="PTHR39181:SF1">
    <property type="entry name" value="TYROSINE-PROTEIN PHOSPHATASE YWQE"/>
    <property type="match status" value="1"/>
</dbReference>
<dbReference type="Gene3D" id="3.20.20.140">
    <property type="entry name" value="Metal-dependent hydrolases"/>
    <property type="match status" value="1"/>
</dbReference>